<feature type="compositionally biased region" description="Basic residues" evidence="1">
    <location>
        <begin position="116"/>
        <end position="127"/>
    </location>
</feature>
<feature type="compositionally biased region" description="Low complexity" evidence="1">
    <location>
        <begin position="160"/>
        <end position="175"/>
    </location>
</feature>
<protein>
    <submittedName>
        <fullName evidence="2">Uncharacterized protein</fullName>
    </submittedName>
</protein>
<accession>A0A9W4MBN3</accession>
<evidence type="ECO:0000313" key="2">
    <source>
        <dbReference type="EMBL" id="CAG7642064.1"/>
    </source>
</evidence>
<organism evidence="2 3">
    <name type="scientific">Actinacidiphila bryophytorum</name>
    <dbReference type="NCBI Taxonomy" id="1436133"/>
    <lineage>
        <taxon>Bacteria</taxon>
        <taxon>Bacillati</taxon>
        <taxon>Actinomycetota</taxon>
        <taxon>Actinomycetes</taxon>
        <taxon>Kitasatosporales</taxon>
        <taxon>Streptomycetaceae</taxon>
        <taxon>Actinacidiphila</taxon>
    </lineage>
</organism>
<keyword evidence="3" id="KW-1185">Reference proteome</keyword>
<feature type="region of interest" description="Disordered" evidence="1">
    <location>
        <begin position="116"/>
        <end position="196"/>
    </location>
</feature>
<evidence type="ECO:0000313" key="3">
    <source>
        <dbReference type="Proteomes" id="UP001153328"/>
    </source>
</evidence>
<dbReference type="AlphaFoldDB" id="A0A9W4MBN3"/>
<dbReference type="Proteomes" id="UP001153328">
    <property type="component" value="Unassembled WGS sequence"/>
</dbReference>
<feature type="region of interest" description="Disordered" evidence="1">
    <location>
        <begin position="1"/>
        <end position="72"/>
    </location>
</feature>
<proteinExistence type="predicted"/>
<name>A0A9W4MBN3_9ACTN</name>
<dbReference type="EMBL" id="CAJVAX010000017">
    <property type="protein sequence ID" value="CAG7642064.1"/>
    <property type="molecule type" value="Genomic_DNA"/>
</dbReference>
<evidence type="ECO:0000256" key="1">
    <source>
        <dbReference type="SAM" id="MobiDB-lite"/>
    </source>
</evidence>
<reference evidence="2" key="1">
    <citation type="submission" date="2021-06" db="EMBL/GenBank/DDBJ databases">
        <authorList>
            <person name="Arsene-Ploetze F."/>
        </authorList>
    </citation>
    <scope>NUCLEOTIDE SEQUENCE</scope>
    <source>
        <strain evidence="2">SBRY1</strain>
    </source>
</reference>
<sequence>MFRRRFPVVPALDDGSGPGGFRGRGERPRRPRVRTRGLPAGRPPARRVVRRGPPGLGGARHARPGGVRAGDRPLRGLRRRLLRGRAGRRACRLTRLLVRLLVRFPAWLRAGRPARCRRRGAGRRTARAGRLPRPGRDPLDGAGRGGVGQAAAPAERDVPAGAAGAARAPAALSRSGGRRRTGWGGSGGQTPLTSRM</sequence>
<gene>
    <name evidence="2" type="ORF">SBRY_30603</name>
</gene>
<comment type="caution">
    <text evidence="2">The sequence shown here is derived from an EMBL/GenBank/DDBJ whole genome shotgun (WGS) entry which is preliminary data.</text>
</comment>